<dbReference type="PaxDb" id="3055-EDP07279"/>
<keyword evidence="3" id="KW-1185">Reference proteome</keyword>
<dbReference type="InterPro" id="IPR009148">
    <property type="entry name" value="PcsB-like"/>
</dbReference>
<dbReference type="ExpressionAtlas" id="A0A2K3DIZ3">
    <property type="expression patterns" value="baseline and differential"/>
</dbReference>
<dbReference type="EMBL" id="CM008968">
    <property type="protein sequence ID" value="PNW80497.1"/>
    <property type="molecule type" value="Genomic_DNA"/>
</dbReference>
<feature type="region of interest" description="Disordered" evidence="1">
    <location>
        <begin position="138"/>
        <end position="164"/>
    </location>
</feature>
<dbReference type="Proteomes" id="UP000006906">
    <property type="component" value="Chromosome 7"/>
</dbReference>
<dbReference type="InParanoid" id="A0A2K3DIZ3"/>
<accession>A0A2K3DIZ3</accession>
<dbReference type="RefSeq" id="XP_042922525.1">
    <property type="nucleotide sequence ID" value="XM_043063957.1"/>
</dbReference>
<feature type="compositionally biased region" description="Low complexity" evidence="1">
    <location>
        <begin position="220"/>
        <end position="239"/>
    </location>
</feature>
<reference evidence="2 3" key="1">
    <citation type="journal article" date="2007" name="Science">
        <title>The Chlamydomonas genome reveals the evolution of key animal and plant functions.</title>
        <authorList>
            <person name="Merchant S.S."/>
            <person name="Prochnik S.E."/>
            <person name="Vallon O."/>
            <person name="Harris E.H."/>
            <person name="Karpowicz S.J."/>
            <person name="Witman G.B."/>
            <person name="Terry A."/>
            <person name="Salamov A."/>
            <person name="Fritz-Laylin L.K."/>
            <person name="Marechal-Drouard L."/>
            <person name="Marshall W.F."/>
            <person name="Qu L.H."/>
            <person name="Nelson D.R."/>
            <person name="Sanderfoot A.A."/>
            <person name="Spalding M.H."/>
            <person name="Kapitonov V.V."/>
            <person name="Ren Q."/>
            <person name="Ferris P."/>
            <person name="Lindquist E."/>
            <person name="Shapiro H."/>
            <person name="Lucas S.M."/>
            <person name="Grimwood J."/>
            <person name="Schmutz J."/>
            <person name="Cardol P."/>
            <person name="Cerutti H."/>
            <person name="Chanfreau G."/>
            <person name="Chen C.L."/>
            <person name="Cognat V."/>
            <person name="Croft M.T."/>
            <person name="Dent R."/>
            <person name="Dutcher S."/>
            <person name="Fernandez E."/>
            <person name="Fukuzawa H."/>
            <person name="Gonzalez-Ballester D."/>
            <person name="Gonzalez-Halphen D."/>
            <person name="Hallmann A."/>
            <person name="Hanikenne M."/>
            <person name="Hippler M."/>
            <person name="Inwood W."/>
            <person name="Jabbari K."/>
            <person name="Kalanon M."/>
            <person name="Kuras R."/>
            <person name="Lefebvre P.A."/>
            <person name="Lemaire S.D."/>
            <person name="Lobanov A.V."/>
            <person name="Lohr M."/>
            <person name="Manuell A."/>
            <person name="Meier I."/>
            <person name="Mets L."/>
            <person name="Mittag M."/>
            <person name="Mittelmeier T."/>
            <person name="Moroney J.V."/>
            <person name="Moseley J."/>
            <person name="Napoli C."/>
            <person name="Nedelcu A.M."/>
            <person name="Niyogi K."/>
            <person name="Novoselov S.V."/>
            <person name="Paulsen I.T."/>
            <person name="Pazour G."/>
            <person name="Purton S."/>
            <person name="Ral J.P."/>
            <person name="Riano-Pachon D.M."/>
            <person name="Riekhof W."/>
            <person name="Rymarquis L."/>
            <person name="Schroda M."/>
            <person name="Stern D."/>
            <person name="Umen J."/>
            <person name="Willows R."/>
            <person name="Wilson N."/>
            <person name="Zimmer S.L."/>
            <person name="Allmer J."/>
            <person name="Balk J."/>
            <person name="Bisova K."/>
            <person name="Chen C.J."/>
            <person name="Elias M."/>
            <person name="Gendler K."/>
            <person name="Hauser C."/>
            <person name="Lamb M.R."/>
            <person name="Ledford H."/>
            <person name="Long J.C."/>
            <person name="Minagawa J."/>
            <person name="Page M.D."/>
            <person name="Pan J."/>
            <person name="Pootakham W."/>
            <person name="Roje S."/>
            <person name="Rose A."/>
            <person name="Stahlberg E."/>
            <person name="Terauchi A.M."/>
            <person name="Yang P."/>
            <person name="Ball S."/>
            <person name="Bowler C."/>
            <person name="Dieckmann C.L."/>
            <person name="Gladyshev V.N."/>
            <person name="Green P."/>
            <person name="Jorgensen R."/>
            <person name="Mayfield S."/>
            <person name="Mueller-Roeber B."/>
            <person name="Rajamani S."/>
            <person name="Sayre R.T."/>
            <person name="Brokstein P."/>
            <person name="Dubchak I."/>
            <person name="Goodstein D."/>
            <person name="Hornick L."/>
            <person name="Huang Y.W."/>
            <person name="Jhaveri J."/>
            <person name="Luo Y."/>
            <person name="Martinez D."/>
            <person name="Ngau W.C."/>
            <person name="Otillar B."/>
            <person name="Poliakov A."/>
            <person name="Porter A."/>
            <person name="Szajkowski L."/>
            <person name="Werner G."/>
            <person name="Zhou K."/>
            <person name="Grigoriev I.V."/>
            <person name="Rokhsar D.S."/>
            <person name="Grossman A.R."/>
        </authorList>
    </citation>
    <scope>NUCLEOTIDE SEQUENCE [LARGE SCALE GENOMIC DNA]</scope>
    <source>
        <strain evidence="3">CC-503</strain>
    </source>
</reference>
<dbReference type="Gramene" id="PNW80497">
    <property type="protein sequence ID" value="PNW80497"/>
    <property type="gene ID" value="CHLRE_07g319800v5"/>
</dbReference>
<protein>
    <submittedName>
        <fullName evidence="2">Uncharacterized protein</fullName>
    </submittedName>
</protein>
<dbReference type="AlphaFoldDB" id="A0A2K3DIZ3"/>
<evidence type="ECO:0000313" key="2">
    <source>
        <dbReference type="EMBL" id="PNW80497.1"/>
    </source>
</evidence>
<feature type="region of interest" description="Disordered" evidence="1">
    <location>
        <begin position="1"/>
        <end position="61"/>
    </location>
</feature>
<organism evidence="2 3">
    <name type="scientific">Chlamydomonas reinhardtii</name>
    <name type="common">Chlamydomonas smithii</name>
    <dbReference type="NCBI Taxonomy" id="3055"/>
    <lineage>
        <taxon>Eukaryota</taxon>
        <taxon>Viridiplantae</taxon>
        <taxon>Chlorophyta</taxon>
        <taxon>core chlorophytes</taxon>
        <taxon>Chlorophyceae</taxon>
        <taxon>CS clade</taxon>
        <taxon>Chlamydomonadales</taxon>
        <taxon>Chlamydomonadaceae</taxon>
        <taxon>Chlamydomonas</taxon>
    </lineage>
</organism>
<gene>
    <name evidence="2" type="ORF">CHLRE_07g319800v5</name>
</gene>
<feature type="compositionally biased region" description="Polar residues" evidence="1">
    <location>
        <begin position="38"/>
        <end position="61"/>
    </location>
</feature>
<dbReference type="PRINTS" id="PR01852">
    <property type="entry name" value="SIBAPROTEIN"/>
</dbReference>
<feature type="compositionally biased region" description="Polar residues" evidence="1">
    <location>
        <begin position="199"/>
        <end position="208"/>
    </location>
</feature>
<name>A0A2K3DIZ3_CHLRE</name>
<dbReference type="GeneID" id="5726387"/>
<dbReference type="KEGG" id="cre:CHLRE_07g319800v5"/>
<evidence type="ECO:0000313" key="3">
    <source>
        <dbReference type="Proteomes" id="UP000006906"/>
    </source>
</evidence>
<sequence>MPKGYGPQRLVSFTEAQDARQHAQVPHLPALPPGFQASGGSSISTLGSPGSAVNHSSRMSQQQPLERVILGELSPEKKPLPAAAAALRAIERAHRAARAATRSARQQKDGVVASPAGFPVLHDGLDLFRALSGRWVPGPWGGPDEDQNMDQPSAGGSGSGSPRAAAAAADVAAVADTAGQAAASGAGTGQATAMNDGVTQTSRQNTEDGSGAEARRGTVSASGGASKRASGTGAGSKATEMSGLASVEEAPGAQEVDRAAAAAAAEAQAAAEAEAAADAKAAAAAQAAAAAKSKAVAVAAKAAEAEAAAAAAAAETAAAAEKARLERVTMPDSSARVTGMPGGDGLSEWLAARLRPAIPKPKIPKAPATTAFLAAAAAAASTGVTTDSTVQAPANAPAASLRPCGPGASALQAAARAGVQERFLPAVAPASAAKPSLHIAAPRGREALLARGPGVGLNMVAGTGTTWSGGYGYGSSSFGAGSYGGSGYGGRAGARPTGRMGGSADSVLAYGREKGGVGNGNRTGARRWGGRDVGADPLTSLWF</sequence>
<proteinExistence type="predicted"/>
<dbReference type="OrthoDB" id="10603863at2759"/>
<evidence type="ECO:0000256" key="1">
    <source>
        <dbReference type="SAM" id="MobiDB-lite"/>
    </source>
</evidence>
<feature type="region of interest" description="Disordered" evidence="1">
    <location>
        <begin position="199"/>
        <end position="252"/>
    </location>
</feature>